<dbReference type="SUPFAM" id="SSF47954">
    <property type="entry name" value="Cyclin-like"/>
    <property type="match status" value="1"/>
</dbReference>
<dbReference type="OrthoDB" id="62at2759"/>
<dbReference type="GO" id="GO:0051301">
    <property type="term" value="P:cell division"/>
    <property type="evidence" value="ECO:0007669"/>
    <property type="project" value="UniProtKB-KW"/>
</dbReference>
<protein>
    <submittedName>
        <fullName evidence="7">Cyclin-D7-1</fullName>
    </submittedName>
</protein>
<gene>
    <name evidence="7" type="primary">LOC108816809</name>
</gene>
<evidence type="ECO:0000256" key="4">
    <source>
        <dbReference type="SAM" id="MobiDB-lite"/>
    </source>
</evidence>
<sequence>MDNLLCEESWLSGPSTPGPLPNFRLNIRDDHVEMSPALDAATVEEAISMDLEKELRFSNHGDKFIEFLVSKRLTDARFQTFQWLIQTRNRLNLSFETIFSAASCFDRFVYATSCNEWSKWMVELVAVTSLSIASKFNEVSSPSLEDFQMEGLNHMFHHKTVLEMELIVLKALEWRVNSVTSFSFSQILVTKIRMGGGDRLRNRIADHLLDDLCDLKVLAYTPSVVAVAAVLNVLEEKAVREENLGKVMNLFGKEHKENIAKCVTVMKSRNVHEKGWRREVGDVKSLASMLQRGEVMNMNIVYYVGDLSAIFQILRSDDKKKKRERDNHEDEHRPAKRMTFVTSN</sequence>
<dbReference type="SMART" id="SM00385">
    <property type="entry name" value="CYCLIN"/>
    <property type="match status" value="1"/>
</dbReference>
<feature type="compositionally biased region" description="Basic and acidic residues" evidence="4">
    <location>
        <begin position="320"/>
        <end position="333"/>
    </location>
</feature>
<dbReference type="Gene3D" id="1.10.472.10">
    <property type="entry name" value="Cyclin-like"/>
    <property type="match status" value="2"/>
</dbReference>
<evidence type="ECO:0000256" key="2">
    <source>
        <dbReference type="ARBA" id="ARBA00023306"/>
    </source>
</evidence>
<feature type="region of interest" description="Disordered" evidence="4">
    <location>
        <begin position="320"/>
        <end position="344"/>
    </location>
</feature>
<feature type="domain" description="Cyclin-like" evidence="5">
    <location>
        <begin position="82"/>
        <end position="170"/>
    </location>
</feature>
<dbReference type="PANTHER" id="PTHR10177">
    <property type="entry name" value="CYCLINS"/>
    <property type="match status" value="1"/>
</dbReference>
<evidence type="ECO:0000313" key="7">
    <source>
        <dbReference type="RefSeq" id="XP_018444876.1"/>
    </source>
</evidence>
<dbReference type="FunFam" id="1.10.472.10:FF:000278">
    <property type="entry name" value="Putative cyclin-D7-1"/>
    <property type="match status" value="1"/>
</dbReference>
<dbReference type="InterPro" id="IPR006671">
    <property type="entry name" value="Cyclin_N"/>
</dbReference>
<reference evidence="7" key="2">
    <citation type="submission" date="2025-08" db="UniProtKB">
        <authorList>
            <consortium name="RefSeq"/>
        </authorList>
    </citation>
    <scope>IDENTIFICATION</scope>
    <source>
        <tissue evidence="7">Leaf</tissue>
    </source>
</reference>
<evidence type="ECO:0000256" key="3">
    <source>
        <dbReference type="RuleBase" id="RU000383"/>
    </source>
</evidence>
<evidence type="ECO:0000256" key="1">
    <source>
        <dbReference type="ARBA" id="ARBA00022618"/>
    </source>
</evidence>
<evidence type="ECO:0000259" key="5">
    <source>
        <dbReference type="SMART" id="SM00385"/>
    </source>
</evidence>
<dbReference type="Pfam" id="PF00134">
    <property type="entry name" value="Cyclin_N"/>
    <property type="match status" value="1"/>
</dbReference>
<name>A0A6J0KBN5_RAPSA</name>
<dbReference type="InterPro" id="IPR013763">
    <property type="entry name" value="Cyclin-like_dom"/>
</dbReference>
<accession>A0A6J0KBN5</accession>
<dbReference type="Proteomes" id="UP000504610">
    <property type="component" value="Chromosome 7"/>
</dbReference>
<dbReference type="RefSeq" id="XP_018444876.1">
    <property type="nucleotide sequence ID" value="XM_018589374.2"/>
</dbReference>
<keyword evidence="6" id="KW-1185">Reference proteome</keyword>
<dbReference type="InterPro" id="IPR039361">
    <property type="entry name" value="Cyclin"/>
</dbReference>
<evidence type="ECO:0000313" key="6">
    <source>
        <dbReference type="Proteomes" id="UP000504610"/>
    </source>
</evidence>
<keyword evidence="1" id="KW-0132">Cell division</keyword>
<reference evidence="6" key="1">
    <citation type="journal article" date="2019" name="Database">
        <title>The radish genome database (RadishGD): an integrated information resource for radish genomics.</title>
        <authorList>
            <person name="Yu H.J."/>
            <person name="Baek S."/>
            <person name="Lee Y.J."/>
            <person name="Cho A."/>
            <person name="Mun J.H."/>
        </authorList>
    </citation>
    <scope>NUCLEOTIDE SEQUENCE [LARGE SCALE GENOMIC DNA]</scope>
    <source>
        <strain evidence="6">cv. WK10039</strain>
    </source>
</reference>
<dbReference type="InterPro" id="IPR036915">
    <property type="entry name" value="Cyclin-like_sf"/>
</dbReference>
<dbReference type="KEGG" id="rsz:108816809"/>
<proteinExistence type="inferred from homology"/>
<comment type="similarity">
    <text evidence="3">Belongs to the cyclin family.</text>
</comment>
<dbReference type="GeneID" id="108816809"/>
<dbReference type="AlphaFoldDB" id="A0A6J0KBN5"/>
<organism evidence="6 7">
    <name type="scientific">Raphanus sativus</name>
    <name type="common">Radish</name>
    <name type="synonym">Raphanus raphanistrum var. sativus</name>
    <dbReference type="NCBI Taxonomy" id="3726"/>
    <lineage>
        <taxon>Eukaryota</taxon>
        <taxon>Viridiplantae</taxon>
        <taxon>Streptophyta</taxon>
        <taxon>Embryophyta</taxon>
        <taxon>Tracheophyta</taxon>
        <taxon>Spermatophyta</taxon>
        <taxon>Magnoliopsida</taxon>
        <taxon>eudicotyledons</taxon>
        <taxon>Gunneridae</taxon>
        <taxon>Pentapetalae</taxon>
        <taxon>rosids</taxon>
        <taxon>malvids</taxon>
        <taxon>Brassicales</taxon>
        <taxon>Brassicaceae</taxon>
        <taxon>Brassiceae</taxon>
        <taxon>Raphanus</taxon>
    </lineage>
</organism>
<keyword evidence="3" id="KW-0195">Cyclin</keyword>
<keyword evidence="2" id="KW-0131">Cell cycle</keyword>